<accession>A0ABP8MS62</accession>
<evidence type="ECO:0000313" key="3">
    <source>
        <dbReference type="Proteomes" id="UP001501175"/>
    </source>
</evidence>
<reference evidence="3" key="1">
    <citation type="journal article" date="2019" name="Int. J. Syst. Evol. Microbiol.">
        <title>The Global Catalogue of Microorganisms (GCM) 10K type strain sequencing project: providing services to taxonomists for standard genome sequencing and annotation.</title>
        <authorList>
            <consortium name="The Broad Institute Genomics Platform"/>
            <consortium name="The Broad Institute Genome Sequencing Center for Infectious Disease"/>
            <person name="Wu L."/>
            <person name="Ma J."/>
        </authorList>
    </citation>
    <scope>NUCLEOTIDE SEQUENCE [LARGE SCALE GENOMIC DNA]</scope>
    <source>
        <strain evidence="3">JCM 17927</strain>
    </source>
</reference>
<organism evidence="2 3">
    <name type="scientific">Nibrella saemangeumensis</name>
    <dbReference type="NCBI Taxonomy" id="1084526"/>
    <lineage>
        <taxon>Bacteria</taxon>
        <taxon>Pseudomonadati</taxon>
        <taxon>Bacteroidota</taxon>
        <taxon>Cytophagia</taxon>
        <taxon>Cytophagales</taxon>
        <taxon>Spirosomataceae</taxon>
        <taxon>Nibrella</taxon>
    </lineage>
</organism>
<dbReference type="EMBL" id="BAABHD010000022">
    <property type="protein sequence ID" value="GAA4453545.1"/>
    <property type="molecule type" value="Genomic_DNA"/>
</dbReference>
<feature type="region of interest" description="Disordered" evidence="1">
    <location>
        <begin position="90"/>
        <end position="110"/>
    </location>
</feature>
<comment type="caution">
    <text evidence="2">The sequence shown here is derived from an EMBL/GenBank/DDBJ whole genome shotgun (WGS) entry which is preliminary data.</text>
</comment>
<evidence type="ECO:0000256" key="1">
    <source>
        <dbReference type="SAM" id="MobiDB-lite"/>
    </source>
</evidence>
<proteinExistence type="predicted"/>
<keyword evidence="3" id="KW-1185">Reference proteome</keyword>
<dbReference type="Proteomes" id="UP001501175">
    <property type="component" value="Unassembled WGS sequence"/>
</dbReference>
<evidence type="ECO:0000313" key="2">
    <source>
        <dbReference type="EMBL" id="GAA4453545.1"/>
    </source>
</evidence>
<name>A0ABP8MS62_9BACT</name>
<gene>
    <name evidence="2" type="ORF">GCM10023189_18760</name>
</gene>
<protein>
    <submittedName>
        <fullName evidence="2">Uncharacterized protein</fullName>
    </submittedName>
</protein>
<sequence length="110" mass="11942">MVGIIRDIEITSAIYRHTDWIIQLSTGSVSAITTEARYSCTSNGTDGSIAGIYFAYTVISLVGDVYVSEGICRYAGWIVYYGTCSDYSVPNSSTDKGTDNLSRNTARNAE</sequence>